<dbReference type="SUPFAM" id="SSF50129">
    <property type="entry name" value="GroES-like"/>
    <property type="match status" value="1"/>
</dbReference>
<evidence type="ECO:0000256" key="1">
    <source>
        <dbReference type="ARBA" id="ARBA00022723"/>
    </source>
</evidence>
<comment type="caution">
    <text evidence="6">The sequence shown here is derived from an EMBL/GenBank/DDBJ whole genome shotgun (WGS) entry which is preliminary data.</text>
</comment>
<accession>A0A1F6CBD9</accession>
<dbReference type="InterPro" id="IPR013149">
    <property type="entry name" value="ADH-like_C"/>
</dbReference>
<organism evidence="6 7">
    <name type="scientific">Handelsmanbacteria sp. (strain RIFCSPLOWO2_12_FULL_64_10)</name>
    <dbReference type="NCBI Taxonomy" id="1817868"/>
    <lineage>
        <taxon>Bacteria</taxon>
        <taxon>Candidatus Handelsmaniibacteriota</taxon>
    </lineage>
</organism>
<dbReference type="EMBL" id="MFKF01000328">
    <property type="protein sequence ID" value="OGG46292.1"/>
    <property type="molecule type" value="Genomic_DNA"/>
</dbReference>
<dbReference type="PROSITE" id="PS00059">
    <property type="entry name" value="ADH_ZINC"/>
    <property type="match status" value="1"/>
</dbReference>
<dbReference type="GO" id="GO:0008270">
    <property type="term" value="F:zinc ion binding"/>
    <property type="evidence" value="ECO:0007669"/>
    <property type="project" value="InterPro"/>
</dbReference>
<dbReference type="InterPro" id="IPR013154">
    <property type="entry name" value="ADH-like_N"/>
</dbReference>
<name>A0A1F6CBD9_HANXR</name>
<dbReference type="Pfam" id="PF00107">
    <property type="entry name" value="ADH_zinc_N"/>
    <property type="match status" value="1"/>
</dbReference>
<dbReference type="PANTHER" id="PTHR43401">
    <property type="entry name" value="L-THREONINE 3-DEHYDROGENASE"/>
    <property type="match status" value="1"/>
</dbReference>
<keyword evidence="1 4" id="KW-0479">Metal-binding</keyword>
<evidence type="ECO:0000256" key="3">
    <source>
        <dbReference type="ARBA" id="ARBA00023002"/>
    </source>
</evidence>
<dbReference type="InterPro" id="IPR011032">
    <property type="entry name" value="GroES-like_sf"/>
</dbReference>
<dbReference type="InterPro" id="IPR002328">
    <property type="entry name" value="ADH_Zn_CS"/>
</dbReference>
<reference evidence="6 7" key="1">
    <citation type="journal article" date="2016" name="Nat. Commun.">
        <title>Thousands of microbial genomes shed light on interconnected biogeochemical processes in an aquifer system.</title>
        <authorList>
            <person name="Anantharaman K."/>
            <person name="Brown C.T."/>
            <person name="Hug L.A."/>
            <person name="Sharon I."/>
            <person name="Castelle C.J."/>
            <person name="Probst A.J."/>
            <person name="Thomas B.C."/>
            <person name="Singh A."/>
            <person name="Wilkins M.J."/>
            <person name="Karaoz U."/>
            <person name="Brodie E.L."/>
            <person name="Williams K.H."/>
            <person name="Hubbard S.S."/>
            <person name="Banfield J.F."/>
        </authorList>
    </citation>
    <scope>NUCLEOTIDE SEQUENCE [LARGE SCALE GENOMIC DNA]</scope>
    <source>
        <strain evidence="7">RIFCSPLOWO2_12_FULL_64_10</strain>
    </source>
</reference>
<evidence type="ECO:0000313" key="6">
    <source>
        <dbReference type="EMBL" id="OGG46292.1"/>
    </source>
</evidence>
<gene>
    <name evidence="6" type="ORF">A3F84_08020</name>
</gene>
<dbReference type="SUPFAM" id="SSF51735">
    <property type="entry name" value="NAD(P)-binding Rossmann-fold domains"/>
    <property type="match status" value="1"/>
</dbReference>
<comment type="similarity">
    <text evidence="4">Belongs to the zinc-containing alcohol dehydrogenase family.</text>
</comment>
<keyword evidence="3" id="KW-0560">Oxidoreductase</keyword>
<dbReference type="Gene3D" id="3.90.180.10">
    <property type="entry name" value="Medium-chain alcohol dehydrogenases, catalytic domain"/>
    <property type="match status" value="1"/>
</dbReference>
<dbReference type="SMART" id="SM00829">
    <property type="entry name" value="PKS_ER"/>
    <property type="match status" value="1"/>
</dbReference>
<proteinExistence type="inferred from homology"/>
<dbReference type="Gene3D" id="3.40.50.720">
    <property type="entry name" value="NAD(P)-binding Rossmann-like Domain"/>
    <property type="match status" value="1"/>
</dbReference>
<feature type="domain" description="Enoyl reductase (ER)" evidence="5">
    <location>
        <begin position="10"/>
        <end position="338"/>
    </location>
</feature>
<dbReference type="Pfam" id="PF08240">
    <property type="entry name" value="ADH_N"/>
    <property type="match status" value="1"/>
</dbReference>
<evidence type="ECO:0000256" key="4">
    <source>
        <dbReference type="RuleBase" id="RU361277"/>
    </source>
</evidence>
<dbReference type="GO" id="GO:0016491">
    <property type="term" value="F:oxidoreductase activity"/>
    <property type="evidence" value="ECO:0007669"/>
    <property type="project" value="UniProtKB-KW"/>
</dbReference>
<dbReference type="InterPro" id="IPR020843">
    <property type="entry name" value="ER"/>
</dbReference>
<protein>
    <recommendedName>
        <fullName evidence="5">Enoyl reductase (ER) domain-containing protein</fullName>
    </recommendedName>
</protein>
<dbReference type="PANTHER" id="PTHR43401:SF2">
    <property type="entry name" value="L-THREONINE 3-DEHYDROGENASE"/>
    <property type="match status" value="1"/>
</dbReference>
<evidence type="ECO:0000256" key="2">
    <source>
        <dbReference type="ARBA" id="ARBA00022833"/>
    </source>
</evidence>
<comment type="cofactor">
    <cofactor evidence="4">
        <name>Zn(2+)</name>
        <dbReference type="ChEBI" id="CHEBI:29105"/>
    </cofactor>
</comment>
<dbReference type="Proteomes" id="UP000178606">
    <property type="component" value="Unassembled WGS sequence"/>
</dbReference>
<dbReference type="InterPro" id="IPR036291">
    <property type="entry name" value="NAD(P)-bd_dom_sf"/>
</dbReference>
<dbReference type="AlphaFoldDB" id="A0A1F6CBD9"/>
<keyword evidence="2 4" id="KW-0862">Zinc</keyword>
<evidence type="ECO:0000313" key="7">
    <source>
        <dbReference type="Proteomes" id="UP000178606"/>
    </source>
</evidence>
<evidence type="ECO:0000259" key="5">
    <source>
        <dbReference type="SMART" id="SM00829"/>
    </source>
</evidence>
<sequence>MKATILLEPGKIELQEVEMPRAGPGEVVVRVRSALTCGTDLKAFRRGHPKIPMPTRFGHEFSGDVWEVGEGVEGFRVGDQVMCVNSAPCGECEECRRGLENLCTSPDMFSWGAFAEYMKVPARIVKHNMFKKPPGLSYSEAAMLEPLACVVYGLEQVRLKLEDTVLIIGAGPIGLLHVMVTRVLGAGKIIVSGRRRKRLKIARLIGADVVIDAAKEDVHGRVMEETGGGGASLVVECTGQLKVWEESTRLVARGGTVILFGGLPKGTTASFDTARLHYDQITLKGVFHFTRSAVRSAYDLLASGRVRVKDLITGSYTLDDMKKVIDQLIDGNCIKIEVVPTGK</sequence>
<dbReference type="InterPro" id="IPR050129">
    <property type="entry name" value="Zn_alcohol_dh"/>
</dbReference>